<sequence length="113" mass="12782">MVLIRLLFSKNISVPSSSEPQAPDPSSNCQGSFEHHKLRNTHKICLLCFRESPISTNPGECKEICVEAFGEKPQLVKEYFVCNSIIGKTSEEDRIMRFKIRCEFVAPLVSFST</sequence>
<evidence type="ECO:0000313" key="2">
    <source>
        <dbReference type="Proteomes" id="UP000276133"/>
    </source>
</evidence>
<reference evidence="1 2" key="1">
    <citation type="journal article" date="2018" name="Sci. Rep.">
        <title>Genomic signatures of local adaptation to the degree of environmental predictability in rotifers.</title>
        <authorList>
            <person name="Franch-Gras L."/>
            <person name="Hahn C."/>
            <person name="Garcia-Roger E.M."/>
            <person name="Carmona M.J."/>
            <person name="Serra M."/>
            <person name="Gomez A."/>
        </authorList>
    </citation>
    <scope>NUCLEOTIDE SEQUENCE [LARGE SCALE GENOMIC DNA]</scope>
    <source>
        <strain evidence="1">HYR1</strain>
    </source>
</reference>
<gene>
    <name evidence="1" type="ORF">BpHYR1_027248</name>
</gene>
<accession>A0A3M7R0R0</accession>
<evidence type="ECO:0000313" key="1">
    <source>
        <dbReference type="EMBL" id="RNA17170.1"/>
    </source>
</evidence>
<proteinExistence type="predicted"/>
<protein>
    <submittedName>
        <fullName evidence="1">Hydrocephalus-inducing-like protein</fullName>
    </submittedName>
</protein>
<organism evidence="1 2">
    <name type="scientific">Brachionus plicatilis</name>
    <name type="common">Marine rotifer</name>
    <name type="synonym">Brachionus muelleri</name>
    <dbReference type="NCBI Taxonomy" id="10195"/>
    <lineage>
        <taxon>Eukaryota</taxon>
        <taxon>Metazoa</taxon>
        <taxon>Spiralia</taxon>
        <taxon>Gnathifera</taxon>
        <taxon>Rotifera</taxon>
        <taxon>Eurotatoria</taxon>
        <taxon>Monogononta</taxon>
        <taxon>Pseudotrocha</taxon>
        <taxon>Ploima</taxon>
        <taxon>Brachionidae</taxon>
        <taxon>Brachionus</taxon>
    </lineage>
</organism>
<dbReference type="AlphaFoldDB" id="A0A3M7R0R0"/>
<keyword evidence="2" id="KW-1185">Reference proteome</keyword>
<dbReference type="EMBL" id="REGN01004514">
    <property type="protein sequence ID" value="RNA17170.1"/>
    <property type="molecule type" value="Genomic_DNA"/>
</dbReference>
<comment type="caution">
    <text evidence="1">The sequence shown here is derived from an EMBL/GenBank/DDBJ whole genome shotgun (WGS) entry which is preliminary data.</text>
</comment>
<dbReference type="Proteomes" id="UP000276133">
    <property type="component" value="Unassembled WGS sequence"/>
</dbReference>
<name>A0A3M7R0R0_BRAPC</name>